<dbReference type="PANTHER" id="PTHR42923">
    <property type="entry name" value="PROTOPORPHYRINOGEN OXIDASE"/>
    <property type="match status" value="1"/>
</dbReference>
<dbReference type="InterPro" id="IPR050464">
    <property type="entry name" value="Zeta_carotene_desat/Oxidored"/>
</dbReference>
<evidence type="ECO:0000313" key="1">
    <source>
        <dbReference type="EMBL" id="CCO49575.1"/>
    </source>
</evidence>
<dbReference type="AlphaFoldDB" id="A0AAV2VXT3"/>
<dbReference type="GO" id="GO:0016491">
    <property type="term" value="F:oxidoreductase activity"/>
    <property type="evidence" value="ECO:0007669"/>
    <property type="project" value="TreeGrafter"/>
</dbReference>
<gene>
    <name evidence="1" type="ORF">VIBNISOn1_830136</name>
</gene>
<protein>
    <submittedName>
        <fullName evidence="1">NAD/FAD-binding protein</fullName>
    </submittedName>
</protein>
<dbReference type="PANTHER" id="PTHR42923:SF17">
    <property type="entry name" value="AMINE OXIDASE DOMAIN-CONTAINING PROTEIN"/>
    <property type="match status" value="1"/>
</dbReference>
<dbReference type="Proteomes" id="UP000018211">
    <property type="component" value="Unassembled WGS sequence"/>
</dbReference>
<dbReference type="SUPFAM" id="SSF51905">
    <property type="entry name" value="FAD/NAD(P)-binding domain"/>
    <property type="match status" value="1"/>
</dbReference>
<dbReference type="InterPro" id="IPR036188">
    <property type="entry name" value="FAD/NAD-bd_sf"/>
</dbReference>
<dbReference type="EMBL" id="CAOF01000179">
    <property type="protein sequence ID" value="CCO49575.1"/>
    <property type="molecule type" value="Genomic_DNA"/>
</dbReference>
<organism evidence="1 2">
    <name type="scientific">Vibrio nigripulchritudo SOn1</name>
    <dbReference type="NCBI Taxonomy" id="1238450"/>
    <lineage>
        <taxon>Bacteria</taxon>
        <taxon>Pseudomonadati</taxon>
        <taxon>Pseudomonadota</taxon>
        <taxon>Gammaproteobacteria</taxon>
        <taxon>Vibrionales</taxon>
        <taxon>Vibrionaceae</taxon>
        <taxon>Vibrio</taxon>
    </lineage>
</organism>
<evidence type="ECO:0000313" key="2">
    <source>
        <dbReference type="Proteomes" id="UP000018211"/>
    </source>
</evidence>
<dbReference type="Gene3D" id="3.50.50.60">
    <property type="entry name" value="FAD/NAD(P)-binding domain"/>
    <property type="match status" value="1"/>
</dbReference>
<comment type="caution">
    <text evidence="1">The sequence shown here is derived from an EMBL/GenBank/DDBJ whole genome shotgun (WGS) entry which is preliminary data.</text>
</comment>
<name>A0AAV2VXT3_9VIBR</name>
<dbReference type="Pfam" id="PF13450">
    <property type="entry name" value="NAD_binding_8"/>
    <property type="match status" value="1"/>
</dbReference>
<reference evidence="1 2" key="1">
    <citation type="journal article" date="2013" name="ISME J.">
        <title>Comparative genomics of pathogenic lineages of Vibrio nigripulchritudo identifies virulence-associated traits.</title>
        <authorList>
            <person name="Goudenege D."/>
            <person name="Labreuche Y."/>
            <person name="Krin E."/>
            <person name="Ansquer D."/>
            <person name="Mangenot S."/>
            <person name="Calteau A."/>
            <person name="Medigue C."/>
            <person name="Mazel D."/>
            <person name="Polz M.F."/>
            <person name="Le Roux F."/>
        </authorList>
    </citation>
    <scope>NUCLEOTIDE SEQUENCE [LARGE SCALE GENOMIC DNA]</scope>
    <source>
        <strain evidence="1 2">SOn1</strain>
    </source>
</reference>
<accession>A0AAV2VXT3</accession>
<sequence>MQQDFGNVKNIAVIGGGTSGLATCYYLYHKLSENNQLDQFRVHLFEKEQELGGNAHTVVLKMGETNNVDSDKNEVDPMTLVRWADMGVNDVNFSRYKTLEAAMKATGYFSDKNLKPIEDTACFFSQDNQHLYTDDIHVSIDRPMERRFSLSGTPQGTVFTTIVEYGTQMSDCEKKLDAAWDIELHTFFEVLIGLAEGRSEVLKPELKYEICLEAFNEIRKQPSLANIPGPELAKLIIEVRDNLFFPRVAAMFFTSDKGPQHLPLASPFGYFSYQEGKEQGEQFPDRRYFVGGTKRWIEHLTAYLKQGFNVNPSDPKLFIHTGVDVKFKAEGSGFSIASIKGTEDDSLRNAPFDAVVSTIHANHARTQISFDAAHAEQGNVLDPILARIKYTQSIGIVHTDASVISANVNSWRTFNISIRHGEAMVPYSITFQENRHQNDWCNPQIRHAPELSYFVTLNPTQPIADKFVLRTVDSNENLDFLCGTDLTELPESTQKHLKSGSDKNLLGRTDNKAIFYFAHNVYDKAAHQSQLDIEEYHTNLAINVKQNGYAPIVYAGSWCAEVGLQETCWKQAENAVDKLLPVFS</sequence>
<dbReference type="RefSeq" id="WP_022613644.1">
    <property type="nucleotide sequence ID" value="NZ_LK391965.1"/>
</dbReference>
<proteinExistence type="predicted"/>